<reference evidence="2 3" key="1">
    <citation type="submission" date="2023-07" db="EMBL/GenBank/DDBJ databases">
        <title>Genomic Encyclopedia of Type Strains, Phase IV (KMG-IV): sequencing the most valuable type-strain genomes for metagenomic binning, comparative biology and taxonomic classification.</title>
        <authorList>
            <person name="Goeker M."/>
        </authorList>
    </citation>
    <scope>NUCLEOTIDE SEQUENCE [LARGE SCALE GENOMIC DNA]</scope>
    <source>
        <strain evidence="2 3">B1-1</strain>
    </source>
</reference>
<protein>
    <recommendedName>
        <fullName evidence="4">Chorismate lyase</fullName>
    </recommendedName>
</protein>
<proteinExistence type="predicted"/>
<evidence type="ECO:0000313" key="2">
    <source>
        <dbReference type="EMBL" id="MDQ0514416.1"/>
    </source>
</evidence>
<comment type="caution">
    <text evidence="2">The sequence shown here is derived from an EMBL/GenBank/DDBJ whole genome shotgun (WGS) entry which is preliminary data.</text>
</comment>
<dbReference type="EMBL" id="JAUSWJ010000001">
    <property type="protein sequence ID" value="MDQ0514416.1"/>
    <property type="molecule type" value="Genomic_DNA"/>
</dbReference>
<accession>A0ABU0M0D6</accession>
<dbReference type="SUPFAM" id="SSF64288">
    <property type="entry name" value="Chorismate lyase-like"/>
    <property type="match status" value="1"/>
</dbReference>
<dbReference type="Proteomes" id="UP001223743">
    <property type="component" value="Unassembled WGS sequence"/>
</dbReference>
<evidence type="ECO:0008006" key="4">
    <source>
        <dbReference type="Google" id="ProtNLM"/>
    </source>
</evidence>
<sequence>MSTFGRLAGAIAGVSVAVLLVAAPALAREPAPPAWPDTTETRLAALALIQTLNATLLSTPSATLTLDRWCADHALAPAGSKIVAERVKGTEKPADAEIRSALSAGPDERIVHRRVRLTCGSRVLSEADNWYRPGQLTEAMNRELETTDTAFGRVVKPLGFSRTTLDAQLVWHPLPGGWEMAGGAKPISLPKDGPVLDMPRFVLAHRAVLKKPDGTAFSLVAENYTSEILAFPPPLAPRP</sequence>
<dbReference type="InterPro" id="IPR028978">
    <property type="entry name" value="Chorismate_lyase_/UTRA_dom_sf"/>
</dbReference>
<evidence type="ECO:0000313" key="3">
    <source>
        <dbReference type="Proteomes" id="UP001223743"/>
    </source>
</evidence>
<keyword evidence="3" id="KW-1185">Reference proteome</keyword>
<dbReference type="RefSeq" id="WP_266282269.1">
    <property type="nucleotide sequence ID" value="NZ_JAPKNF010000001.1"/>
</dbReference>
<gene>
    <name evidence="2" type="ORF">QO015_000029</name>
</gene>
<dbReference type="Gene3D" id="3.40.1410.10">
    <property type="entry name" value="Chorismate lyase-like"/>
    <property type="match status" value="1"/>
</dbReference>
<feature type="chain" id="PRO_5046077968" description="Chorismate lyase" evidence="1">
    <location>
        <begin position="28"/>
        <end position="239"/>
    </location>
</feature>
<organism evidence="2 3">
    <name type="scientific">Kaistia geumhonensis</name>
    <dbReference type="NCBI Taxonomy" id="410839"/>
    <lineage>
        <taxon>Bacteria</taxon>
        <taxon>Pseudomonadati</taxon>
        <taxon>Pseudomonadota</taxon>
        <taxon>Alphaproteobacteria</taxon>
        <taxon>Hyphomicrobiales</taxon>
        <taxon>Kaistiaceae</taxon>
        <taxon>Kaistia</taxon>
    </lineage>
</organism>
<feature type="signal peptide" evidence="1">
    <location>
        <begin position="1"/>
        <end position="27"/>
    </location>
</feature>
<keyword evidence="1" id="KW-0732">Signal</keyword>
<name>A0ABU0M0D6_9HYPH</name>
<evidence type="ECO:0000256" key="1">
    <source>
        <dbReference type="SAM" id="SignalP"/>
    </source>
</evidence>